<keyword evidence="1" id="KW-0732">Signal</keyword>
<accession>A0ABQ6NMA0</accession>
<evidence type="ECO:0000313" key="2">
    <source>
        <dbReference type="EMBL" id="GMK45134.1"/>
    </source>
</evidence>
<name>A0ABQ6NMA0_9BACL</name>
<feature type="signal peptide" evidence="1">
    <location>
        <begin position="1"/>
        <end position="20"/>
    </location>
</feature>
<gene>
    <name evidence="2" type="ORF">PghCCS26_22620</name>
</gene>
<dbReference type="PROSITE" id="PS51257">
    <property type="entry name" value="PROKAR_LIPOPROTEIN"/>
    <property type="match status" value="1"/>
</dbReference>
<reference evidence="2 3" key="1">
    <citation type="submission" date="2023-05" db="EMBL/GenBank/DDBJ databases">
        <title>Draft genome of Paenibacillus sp. CCS26.</title>
        <authorList>
            <person name="Akita H."/>
            <person name="Shinto Y."/>
            <person name="Kimura Z."/>
        </authorList>
    </citation>
    <scope>NUCLEOTIDE SEQUENCE [LARGE SCALE GENOMIC DNA]</scope>
    <source>
        <strain evidence="2 3">CCS26</strain>
    </source>
</reference>
<evidence type="ECO:0000313" key="3">
    <source>
        <dbReference type="Proteomes" id="UP001285921"/>
    </source>
</evidence>
<feature type="chain" id="PRO_5045551609" evidence="1">
    <location>
        <begin position="21"/>
        <end position="183"/>
    </location>
</feature>
<dbReference type="EMBL" id="BTCL01000006">
    <property type="protein sequence ID" value="GMK45134.1"/>
    <property type="molecule type" value="Genomic_DNA"/>
</dbReference>
<protein>
    <submittedName>
        <fullName evidence="2">Uncharacterized protein</fullName>
    </submittedName>
</protein>
<dbReference type="Proteomes" id="UP001285921">
    <property type="component" value="Unassembled WGS sequence"/>
</dbReference>
<keyword evidence="3" id="KW-1185">Reference proteome</keyword>
<comment type="caution">
    <text evidence="2">The sequence shown here is derived from an EMBL/GenBank/DDBJ whole genome shotgun (WGS) entry which is preliminary data.</text>
</comment>
<sequence>MRAGIVLLFILLLTACGGKAQEKEIDADVEERMNHPKLVHKDDMFEFKLNIEKTSFAANEPLPYSASLTYVGEDDSFTVWGGHTIVGFIITDGLDFEMQGVNTTEMTTTKLLKGKTVDYPFFKSGGYDSDDPKADFWREFYSEKELILPPGNYLIEAICLFSLDEAVVNSHYNTSVYTMITVK</sequence>
<organism evidence="2 3">
    <name type="scientific">Paenibacillus glycanilyticus</name>
    <dbReference type="NCBI Taxonomy" id="126569"/>
    <lineage>
        <taxon>Bacteria</taxon>
        <taxon>Bacillati</taxon>
        <taxon>Bacillota</taxon>
        <taxon>Bacilli</taxon>
        <taxon>Bacillales</taxon>
        <taxon>Paenibacillaceae</taxon>
        <taxon>Paenibacillus</taxon>
    </lineage>
</organism>
<proteinExistence type="predicted"/>
<dbReference type="RefSeq" id="WP_317979941.1">
    <property type="nucleotide sequence ID" value="NZ_BTCL01000006.1"/>
</dbReference>
<evidence type="ECO:0000256" key="1">
    <source>
        <dbReference type="SAM" id="SignalP"/>
    </source>
</evidence>